<dbReference type="EMBL" id="PGGS01000041">
    <property type="protein sequence ID" value="PNH10973.1"/>
    <property type="molecule type" value="Genomic_DNA"/>
</dbReference>
<evidence type="ECO:0000256" key="7">
    <source>
        <dbReference type="SAM" id="Coils"/>
    </source>
</evidence>
<dbReference type="PANTHER" id="PTHR13367:SF33">
    <property type="entry name" value="P-LOOP CONTAINING NUCLEOSIDE TRIPHOSPHATE HYDROLASE PROTEIN"/>
    <property type="match status" value="1"/>
</dbReference>
<dbReference type="GO" id="GO:0004843">
    <property type="term" value="F:cysteine-type deubiquitinase activity"/>
    <property type="evidence" value="ECO:0007669"/>
    <property type="project" value="UniProtKB-EC"/>
</dbReference>
<evidence type="ECO:0000256" key="3">
    <source>
        <dbReference type="ARBA" id="ARBA00022670"/>
    </source>
</evidence>
<protein>
    <recommendedName>
        <fullName evidence="2">ubiquitinyl hydrolase 1</fullName>
        <ecNumber evidence="2">3.4.19.12</ecNumber>
    </recommendedName>
</protein>
<accession>A0A2J8AEN1</accession>
<dbReference type="InterPro" id="IPR022105">
    <property type="entry name" value="DUF3645"/>
</dbReference>
<dbReference type="InterPro" id="IPR051346">
    <property type="entry name" value="OTU_Deubiquitinase"/>
</dbReference>
<evidence type="ECO:0000256" key="5">
    <source>
        <dbReference type="ARBA" id="ARBA00022801"/>
    </source>
</evidence>
<evidence type="ECO:0000256" key="2">
    <source>
        <dbReference type="ARBA" id="ARBA00012759"/>
    </source>
</evidence>
<keyword evidence="7" id="KW-0175">Coiled coil</keyword>
<feature type="domain" description="DUF3645" evidence="10">
    <location>
        <begin position="1849"/>
        <end position="1879"/>
    </location>
</feature>
<evidence type="ECO:0000256" key="8">
    <source>
        <dbReference type="SAM" id="MobiDB-lite"/>
    </source>
</evidence>
<evidence type="ECO:0000313" key="12">
    <source>
        <dbReference type="Proteomes" id="UP000236333"/>
    </source>
</evidence>
<comment type="caution">
    <text evidence="11">The sequence shown here is derived from an EMBL/GenBank/DDBJ whole genome shotgun (WGS) entry which is preliminary data.</text>
</comment>
<dbReference type="Pfam" id="PF12359">
    <property type="entry name" value="DUF3645"/>
    <property type="match status" value="1"/>
</dbReference>
<evidence type="ECO:0000259" key="9">
    <source>
        <dbReference type="Pfam" id="PF12340"/>
    </source>
</evidence>
<dbReference type="InterPro" id="IPR022099">
    <property type="entry name" value="DUF3638"/>
</dbReference>
<gene>
    <name evidence="11" type="ORF">TSOC_002217</name>
</gene>
<dbReference type="Proteomes" id="UP000236333">
    <property type="component" value="Unassembled WGS sequence"/>
</dbReference>
<feature type="coiled-coil region" evidence="7">
    <location>
        <begin position="2353"/>
        <end position="2380"/>
    </location>
</feature>
<dbReference type="Pfam" id="PF12340">
    <property type="entry name" value="DUF3638"/>
    <property type="match status" value="1"/>
</dbReference>
<keyword evidence="5" id="KW-0378">Hydrolase</keyword>
<sequence>MPYDDLRHLVLSDRAAVDAALGVAAYLEQRSMPGRELFSLLDGGEATMQMAAAFAGDCRRLQGIWKQECADAEARKQGHWAEVQRKQRLAAELRAQLRALQVAGAPLAQILQQRRSDYETTRSWLPGYSRVKEDYDASVSAYDANAAQQRAKEAEIRQAEEAPPPVIQPLPRDPVLARRWLFFLHMPPLFRHLSRTSFLAQQMLLPRPCDGETSKAIADSSPTSLLGHYNTWRPGSQYLTRLSQLLDGADGAVMLRSRQEAPHAASIGPKHVDECRTREDGVWHPDSLHPCMAWSGSGSAVDGEALVGFPRPFNPFVRLPDAKVESYFTEQLPSDAASLQWAMHVRATAAATPANRGNLGIAQQDARPGWLPRPGYLDFCRLRAFPLSQLRQLCGALHNRTLPLSHPAVQVMVRQLLYHIGVLARGGAGGARGGGNGRDGPGLLWRSRWEQDGEVLPALVHELSALADELDQKSREHDAVLLLGEVAAYLADWHEPCRAVARRFAATTSRAADALEARIAEAAAQGGGEQASGGGDSDSGGGSGSVVSELLARQCCLRATALLCYGAGPPADAAQATKDAGAMLQLMVLLNHGNVFLEEAALRAQLGTLLVRAHGVMARRADELVVAARHAPGILTAAVARVLHGRTPAQLPWRQLQARQAAAASPAPLLASFEAPGPDGRLYSLNLLDGTVLFDGWPPSRLPREVTEHPLYRRTFGRSTFEVAFTGMGALQTLRPVRGRLYDFLLSGADQALTVTEVDVGRGVRLELLDAGTDCACGSWGAQLPVRLRELHSHWLCREHKAIILRPRDFQRHDCQYLIKLDDPLLEASAATLPASVTAADPAAPSGTAFRQYDCRRVPHHLTGEHWLDLLHSDEHRPQLIDRLVLLAGSRLKDVLLDKFEEARFTHAFAPAAGGAVPGRELLFELPRYGLEFELRGGQHLVHAAGGRVVYTLPDFRRYLVLEQVPAGLGGDSSGGGGGGRVHGSGRADVLVLVPAGEVTSCADGLVDVVVDGGSGAELKVHCYELHGRFGDLRAASVPARLQLAALYAATGTLLPEPVSRCTGGQMAVQLLRQCWGNRPLAAEDLAQLRSVGRLGGHLVPALRLLAHEREASACQLGALHASVAAASSPAPARAAERTDDAATLPALDADAAGAYELQGSTAPGARGRGGWGANPRLLLTRSEEECVLGLQHGAAARPPWLRMGQYGAVRLDEPFPVGADFVTQTEAQLSGLVQQPAAAASPYPPYPLARGTVAGGSSAAAAAACTPLEAEMHDELAASWAAHHEWPGEEQMGVAPDAWELIHKAQVTWGVPPYSAAVLGAPSPAPPSVISHQGGVWKGRVVRRRSAHWRGPAVALGAAAPPPPPPFLVLPCCVPATAAATAAPATVAAAAAAAAAATLSAAVKERRAAAESYLLRHVTQVPDSVGAHGSSFRLLCLSDAAPTVGLLDLVRCAFQPQLLLEFNPFLSSEAVQQLREGVLAWLQLCVLEDRLGRLRALAAAGEDDRVMLVQELLVRRTWDVAAHPQWLAFEAEGQLQIRPKQHATAEAMMRNPGAILQLNVGEGKTRVILPMLALHWADGTRVVRLNFLSPLLEEAYGYLHSYLCASVLCRKLFTLPFHRDVKLTKADAHAEGGLLLVAPEHRVSLQLKGLELLGAGKDAAGVCAALDSVARLPYLDLLDESDQLLHHRFQLVYACGNPIALPALNERALAIQALLRTASSLAARGELPLPKGVVVLQPPAGHPPGAFSGVRLLPGAALDAGLPALREQLARELATILNWVSDPLEPVSHLLATAPSADGQTLAHALTADQQAQLLALRGLLACDLLPHCLQKRQRVEYGAAGGDPGARRTRMAVPYRAAHTPSERSEFAQPDVAMFLTMMSYYHEGLSLDELRATLHALLRMGPNAQSEYYGDWLRLSGAGIPEEHLPALDHVSKLDPSNSQQLQLMLRYFRHNVGAVDFYLNRCVFPSETWVFPTRLAASAWHLADNDDGQVVGFSGTNDTHRLLPLQVHQMEPPEQSLRGTNERMMRVIMDCTLSFSTLPQPEGDTPAWQLLLDLAVSLEADALLDCGALLAGTSNRHAAQYLLQRLGRGRFKGVCFYDEQDRAWAVCEHGGRTLHRGASPITERETFTVFDDARCRGVDLRLRSDAVGLLTLGPGLCKDKLVQAAGRLRRLGRGQRLRLAATPDIAAKVLSHSAAQVASRPFFPAEQLLISGPWPSFDPVVPMAAASGGGGGQQPSAQQVLQWVFGNTVAETLGGLRPWAAQGLHFASAKGAPERAAQDEVLELQPLYGGSRAPQPVGELVGAMAQQALARCGGGRALAGGMREMIGLIGERGQRYGSGHAVVAGGGVEEECERELEAEEEEEEEVEREVPRAEARAEVDWDFGAALSAFSATSLDAAAQVVPLKRLVAAHLQPASLGAIPLSPFVYCTRNFWLAVFTPAATDNGMNEYLRPVDAVLVFPGSGELLLLSEREAEQLLARMRAAQGSSAATGSASGPALLHLPYTSCAAAGISRLWLAQSSGGNAAAAAAFLRLAAPELVSALLFSGETTYPSAVQQRELGALVARRLAEAEVLVALRDKQSMLPRSDLERACLEDVKE</sequence>
<comment type="catalytic activity">
    <reaction evidence="1">
        <text>Thiol-dependent hydrolysis of ester, thioester, amide, peptide and isopeptide bonds formed by the C-terminal Gly of ubiquitin (a 76-residue protein attached to proteins as an intracellular targeting signal).</text>
        <dbReference type="EC" id="3.4.19.12"/>
    </reaction>
</comment>
<name>A0A2J8AEN1_9CHLO</name>
<evidence type="ECO:0000256" key="1">
    <source>
        <dbReference type="ARBA" id="ARBA00000707"/>
    </source>
</evidence>
<dbReference type="OrthoDB" id="538905at2759"/>
<proteinExistence type="predicted"/>
<feature type="compositionally biased region" description="Gly residues" evidence="8">
    <location>
        <begin position="525"/>
        <end position="544"/>
    </location>
</feature>
<evidence type="ECO:0000256" key="6">
    <source>
        <dbReference type="ARBA" id="ARBA00022807"/>
    </source>
</evidence>
<feature type="region of interest" description="Disordered" evidence="8">
    <location>
        <begin position="525"/>
        <end position="545"/>
    </location>
</feature>
<dbReference type="PANTHER" id="PTHR13367">
    <property type="entry name" value="UBIQUITIN THIOESTERASE"/>
    <property type="match status" value="1"/>
</dbReference>
<dbReference type="EC" id="3.4.19.12" evidence="2"/>
<organism evidence="11 12">
    <name type="scientific">Tetrabaena socialis</name>
    <dbReference type="NCBI Taxonomy" id="47790"/>
    <lineage>
        <taxon>Eukaryota</taxon>
        <taxon>Viridiplantae</taxon>
        <taxon>Chlorophyta</taxon>
        <taxon>core chlorophytes</taxon>
        <taxon>Chlorophyceae</taxon>
        <taxon>CS clade</taxon>
        <taxon>Chlamydomonadales</taxon>
        <taxon>Tetrabaenaceae</taxon>
        <taxon>Tetrabaena</taxon>
    </lineage>
</organism>
<evidence type="ECO:0000259" key="10">
    <source>
        <dbReference type="Pfam" id="PF12359"/>
    </source>
</evidence>
<keyword evidence="4" id="KW-0833">Ubl conjugation pathway</keyword>
<keyword evidence="3" id="KW-0645">Protease</keyword>
<feature type="domain" description="DUF3638" evidence="9">
    <location>
        <begin position="1517"/>
        <end position="1723"/>
    </location>
</feature>
<keyword evidence="6" id="KW-0788">Thiol protease</keyword>
<dbReference type="GO" id="GO:0006508">
    <property type="term" value="P:proteolysis"/>
    <property type="evidence" value="ECO:0007669"/>
    <property type="project" value="UniProtKB-KW"/>
</dbReference>
<keyword evidence="12" id="KW-1185">Reference proteome</keyword>
<reference evidence="11 12" key="1">
    <citation type="journal article" date="2017" name="Mol. Biol. Evol.">
        <title>The 4-celled Tetrabaena socialis nuclear genome reveals the essential components for genetic control of cell number at the origin of multicellularity in the volvocine lineage.</title>
        <authorList>
            <person name="Featherston J."/>
            <person name="Arakaki Y."/>
            <person name="Hanschen E.R."/>
            <person name="Ferris P.J."/>
            <person name="Michod R.E."/>
            <person name="Olson B.J.S.C."/>
            <person name="Nozaki H."/>
            <person name="Durand P.M."/>
        </authorList>
    </citation>
    <scope>NUCLEOTIDE SEQUENCE [LARGE SCALE GENOMIC DNA]</scope>
    <source>
        <strain evidence="11 12">NIES-571</strain>
    </source>
</reference>
<evidence type="ECO:0000256" key="4">
    <source>
        <dbReference type="ARBA" id="ARBA00022786"/>
    </source>
</evidence>
<evidence type="ECO:0000313" key="11">
    <source>
        <dbReference type="EMBL" id="PNH10973.1"/>
    </source>
</evidence>